<keyword evidence="3" id="KW-1185">Reference proteome</keyword>
<dbReference type="EMBL" id="CM016559">
    <property type="protein sequence ID" value="TKW02191.1"/>
    <property type="molecule type" value="Genomic_DNA"/>
</dbReference>
<feature type="chain" id="PRO_5020574755" description="Bifunctional inhibitor/plant lipid transfer protein/seed storage helical domain-containing protein" evidence="1">
    <location>
        <begin position="30"/>
        <end position="105"/>
    </location>
</feature>
<dbReference type="OMA" id="KSCRPEC"/>
<dbReference type="Gramene" id="TKW02191">
    <property type="protein sequence ID" value="TKW02191"/>
    <property type="gene ID" value="SEVIR_8G230056v2"/>
</dbReference>
<keyword evidence="1" id="KW-0732">Signal</keyword>
<protein>
    <recommendedName>
        <fullName evidence="4">Bifunctional inhibitor/plant lipid transfer protein/seed storage helical domain-containing protein</fullName>
    </recommendedName>
</protein>
<evidence type="ECO:0000313" key="2">
    <source>
        <dbReference type="EMBL" id="TKW02191.1"/>
    </source>
</evidence>
<name>A0A4U6TIG8_SETVI</name>
<evidence type="ECO:0008006" key="4">
    <source>
        <dbReference type="Google" id="ProtNLM"/>
    </source>
</evidence>
<proteinExistence type="predicted"/>
<evidence type="ECO:0000313" key="3">
    <source>
        <dbReference type="Proteomes" id="UP000298652"/>
    </source>
</evidence>
<dbReference type="AlphaFoldDB" id="A0A4U6TIG8"/>
<evidence type="ECO:0000256" key="1">
    <source>
        <dbReference type="SAM" id="SignalP"/>
    </source>
</evidence>
<dbReference type="Proteomes" id="UP000298652">
    <property type="component" value="Chromosome 8"/>
</dbReference>
<gene>
    <name evidence="2" type="ORF">SEVIR_8G230056v2</name>
</gene>
<reference evidence="2" key="1">
    <citation type="submission" date="2019-03" db="EMBL/GenBank/DDBJ databases">
        <title>WGS assembly of Setaria viridis.</title>
        <authorList>
            <person name="Huang P."/>
            <person name="Jenkins J."/>
            <person name="Grimwood J."/>
            <person name="Barry K."/>
            <person name="Healey A."/>
            <person name="Mamidi S."/>
            <person name="Sreedasyam A."/>
            <person name="Shu S."/>
            <person name="Feldman M."/>
            <person name="Wu J."/>
            <person name="Yu Y."/>
            <person name="Chen C."/>
            <person name="Johnson J."/>
            <person name="Rokhsar D."/>
            <person name="Baxter I."/>
            <person name="Schmutz J."/>
            <person name="Brutnell T."/>
            <person name="Kellogg E."/>
        </authorList>
    </citation>
    <scope>NUCLEOTIDE SEQUENCE [LARGE SCALE GENOMIC DNA]</scope>
</reference>
<accession>A0A4U6TIG8</accession>
<sequence length="105" mass="10784">MAAAMLKMAIVAACIALALLSMGPPAAMADIQDDCRATCRGLCDGFGTNTCNNIIAIAPAVLNNINFFFTTCKVRVSGLCASFCVTTCSLNTVTPASPPPPPCKP</sequence>
<organism evidence="2 3">
    <name type="scientific">Setaria viridis</name>
    <name type="common">Green bristlegrass</name>
    <name type="synonym">Setaria italica subsp. viridis</name>
    <dbReference type="NCBI Taxonomy" id="4556"/>
    <lineage>
        <taxon>Eukaryota</taxon>
        <taxon>Viridiplantae</taxon>
        <taxon>Streptophyta</taxon>
        <taxon>Embryophyta</taxon>
        <taxon>Tracheophyta</taxon>
        <taxon>Spermatophyta</taxon>
        <taxon>Magnoliopsida</taxon>
        <taxon>Liliopsida</taxon>
        <taxon>Poales</taxon>
        <taxon>Poaceae</taxon>
        <taxon>PACMAD clade</taxon>
        <taxon>Panicoideae</taxon>
        <taxon>Panicodae</taxon>
        <taxon>Paniceae</taxon>
        <taxon>Cenchrinae</taxon>
        <taxon>Setaria</taxon>
    </lineage>
</organism>
<feature type="signal peptide" evidence="1">
    <location>
        <begin position="1"/>
        <end position="29"/>
    </location>
</feature>